<dbReference type="SUPFAM" id="SSF48371">
    <property type="entry name" value="ARM repeat"/>
    <property type="match status" value="1"/>
</dbReference>
<evidence type="ECO:0000256" key="5">
    <source>
        <dbReference type="RuleBase" id="RU369093"/>
    </source>
</evidence>
<comment type="pathway">
    <text evidence="2 5">Protein modification; protein ubiquitination.</text>
</comment>
<gene>
    <name evidence="7" type="primary">gb13854</name>
    <name evidence="7" type="ORF">PR202_gb13854</name>
</gene>
<dbReference type="CDD" id="cd16664">
    <property type="entry name" value="RING-Ubox_PUB"/>
    <property type="match status" value="1"/>
</dbReference>
<evidence type="ECO:0000256" key="1">
    <source>
        <dbReference type="ARBA" id="ARBA00000900"/>
    </source>
</evidence>
<dbReference type="InterPro" id="IPR011989">
    <property type="entry name" value="ARM-like"/>
</dbReference>
<dbReference type="PROSITE" id="PS51698">
    <property type="entry name" value="U_BOX"/>
    <property type="match status" value="1"/>
</dbReference>
<keyword evidence="8" id="KW-1185">Reference proteome</keyword>
<keyword evidence="3 5" id="KW-0808">Transferase</keyword>
<dbReference type="Gene3D" id="3.30.40.10">
    <property type="entry name" value="Zinc/RING finger domain, C3HC4 (zinc finger)"/>
    <property type="match status" value="1"/>
</dbReference>
<dbReference type="Proteomes" id="UP001054889">
    <property type="component" value="Unassembled WGS sequence"/>
</dbReference>
<comment type="function">
    <text evidence="5">Functions as an E3 ubiquitin ligase.</text>
</comment>
<sequence length="502" mass="55039">MAMGEKKEDEEVPCYFLCPISLEMMRDPVTLPTGITYDRDCIERWLLLSCTCPVTKQAVAADCEPTPNHTLRRLIQSWCAAHHNHPPQPHQTDIDDADALALPKTKTKTKTKPTHRLVTTARVASLLSQIHHQLQLEESTYYSTSSSRRRQEEVLGELRDMAAESEWNRKLIAAVPGAVHTLITVLLVTATSSSSSSSDRDVDTDRDRDSKAAAVACDGGVDDALEILTSLQLSPECLARVLNKQEQNDHHQLLLVVEALVSALQRSTSSREHAARLLADVTAVMSPTRLASLPEQVFRVAVQLLRDNNLSNNLSTATTKACLHVLVGTTSWGRNRVKAVDAGAVAVLVDMIMLQLHQQQHDSDRPRRTRLCELAMAALDRLCGCAEGRAALVAHPAGVAVVGSTTTALTLSLRRVMSVDVATDKAVRVLRSVAKHAATPAVVQEMAQTGVVAALCLVAHSDHQYSDRTRERAKETLRMHARAWRTSPCLHPHLQAIYPPSC</sequence>
<dbReference type="InterPro" id="IPR045210">
    <property type="entry name" value="RING-Ubox_PUB"/>
</dbReference>
<dbReference type="InterPro" id="IPR003613">
    <property type="entry name" value="Ubox_domain"/>
</dbReference>
<organism evidence="7 8">
    <name type="scientific">Eleusine coracana subsp. coracana</name>
    <dbReference type="NCBI Taxonomy" id="191504"/>
    <lineage>
        <taxon>Eukaryota</taxon>
        <taxon>Viridiplantae</taxon>
        <taxon>Streptophyta</taxon>
        <taxon>Embryophyta</taxon>
        <taxon>Tracheophyta</taxon>
        <taxon>Spermatophyta</taxon>
        <taxon>Magnoliopsida</taxon>
        <taxon>Liliopsida</taxon>
        <taxon>Poales</taxon>
        <taxon>Poaceae</taxon>
        <taxon>PACMAD clade</taxon>
        <taxon>Chloridoideae</taxon>
        <taxon>Cynodonteae</taxon>
        <taxon>Eleusininae</taxon>
        <taxon>Eleusine</taxon>
    </lineage>
</organism>
<dbReference type="InterPro" id="IPR045185">
    <property type="entry name" value="PUB22/23/24-like"/>
</dbReference>
<protein>
    <recommendedName>
        <fullName evidence="5 6">U-box domain-containing protein</fullName>
        <ecNumber evidence="5">2.3.2.27</ecNumber>
    </recommendedName>
    <alternativeName>
        <fullName evidence="5">RING-type E3 ubiquitin transferase PUB</fullName>
    </alternativeName>
</protein>
<keyword evidence="4 5" id="KW-0833">Ubl conjugation pathway</keyword>
<dbReference type="GO" id="GO:0016567">
    <property type="term" value="P:protein ubiquitination"/>
    <property type="evidence" value="ECO:0007669"/>
    <property type="project" value="UniProtKB-UniRule"/>
</dbReference>
<evidence type="ECO:0000259" key="6">
    <source>
        <dbReference type="PROSITE" id="PS51698"/>
    </source>
</evidence>
<dbReference type="AlphaFoldDB" id="A0AAV5ERA7"/>
<dbReference type="Pfam" id="PF25598">
    <property type="entry name" value="ARM_PUB"/>
    <property type="match status" value="1"/>
</dbReference>
<dbReference type="EC" id="2.3.2.27" evidence="5"/>
<dbReference type="SMART" id="SM00504">
    <property type="entry name" value="Ubox"/>
    <property type="match status" value="1"/>
</dbReference>
<dbReference type="EMBL" id="BQKI01000079">
    <property type="protein sequence ID" value="GJN25964.1"/>
    <property type="molecule type" value="Genomic_DNA"/>
</dbReference>
<evidence type="ECO:0000256" key="2">
    <source>
        <dbReference type="ARBA" id="ARBA00004906"/>
    </source>
</evidence>
<dbReference type="SUPFAM" id="SSF57850">
    <property type="entry name" value="RING/U-box"/>
    <property type="match status" value="1"/>
</dbReference>
<dbReference type="PANTHER" id="PTHR22849">
    <property type="entry name" value="WDSAM1 PROTEIN"/>
    <property type="match status" value="1"/>
</dbReference>
<evidence type="ECO:0000256" key="3">
    <source>
        <dbReference type="ARBA" id="ARBA00022679"/>
    </source>
</evidence>
<proteinExistence type="predicted"/>
<reference evidence="7" key="2">
    <citation type="submission" date="2021-12" db="EMBL/GenBank/DDBJ databases">
        <title>Resequencing data analysis of finger millet.</title>
        <authorList>
            <person name="Hatakeyama M."/>
            <person name="Aluri S."/>
            <person name="Balachadran M.T."/>
            <person name="Sivarajan S.R."/>
            <person name="Poveda L."/>
            <person name="Shimizu-Inatsugi R."/>
            <person name="Schlapbach R."/>
            <person name="Sreeman S.M."/>
            <person name="Shimizu K.K."/>
        </authorList>
    </citation>
    <scope>NUCLEOTIDE SEQUENCE</scope>
</reference>
<reference evidence="7" key="1">
    <citation type="journal article" date="2018" name="DNA Res.">
        <title>Multiple hybrid de novo genome assembly of finger millet, an orphan allotetraploid crop.</title>
        <authorList>
            <person name="Hatakeyama M."/>
            <person name="Aluri S."/>
            <person name="Balachadran M.T."/>
            <person name="Sivarajan S.R."/>
            <person name="Patrignani A."/>
            <person name="Gruter S."/>
            <person name="Poveda L."/>
            <person name="Shimizu-Inatsugi R."/>
            <person name="Baeten J."/>
            <person name="Francoijs K.J."/>
            <person name="Nataraja K.N."/>
            <person name="Reddy Y.A.N."/>
            <person name="Phadnis S."/>
            <person name="Ravikumar R.L."/>
            <person name="Schlapbach R."/>
            <person name="Sreeman S.M."/>
            <person name="Shimizu K.K."/>
        </authorList>
    </citation>
    <scope>NUCLEOTIDE SEQUENCE</scope>
</reference>
<dbReference type="InterPro" id="IPR013083">
    <property type="entry name" value="Znf_RING/FYVE/PHD"/>
</dbReference>
<name>A0AAV5ERA7_ELECO</name>
<dbReference type="GO" id="GO:0061630">
    <property type="term" value="F:ubiquitin protein ligase activity"/>
    <property type="evidence" value="ECO:0007669"/>
    <property type="project" value="UniProtKB-UniRule"/>
</dbReference>
<evidence type="ECO:0000313" key="7">
    <source>
        <dbReference type="EMBL" id="GJN25964.1"/>
    </source>
</evidence>
<dbReference type="PANTHER" id="PTHR22849:SF132">
    <property type="entry name" value="E3 UBIQUITIN-PROTEIN LIGASE PUB23"/>
    <property type="match status" value="1"/>
</dbReference>
<dbReference type="InterPro" id="IPR016024">
    <property type="entry name" value="ARM-type_fold"/>
</dbReference>
<dbReference type="Gene3D" id="1.25.10.10">
    <property type="entry name" value="Leucine-rich Repeat Variant"/>
    <property type="match status" value="1"/>
</dbReference>
<dbReference type="Pfam" id="PF04564">
    <property type="entry name" value="U-box"/>
    <property type="match status" value="1"/>
</dbReference>
<dbReference type="InterPro" id="IPR058678">
    <property type="entry name" value="ARM_PUB"/>
</dbReference>
<evidence type="ECO:0000256" key="4">
    <source>
        <dbReference type="ARBA" id="ARBA00022786"/>
    </source>
</evidence>
<comment type="caution">
    <text evidence="7">The sequence shown here is derived from an EMBL/GenBank/DDBJ whole genome shotgun (WGS) entry which is preliminary data.</text>
</comment>
<accession>A0AAV5ERA7</accession>
<feature type="domain" description="U-box" evidence="6">
    <location>
        <begin position="11"/>
        <end position="85"/>
    </location>
</feature>
<comment type="catalytic activity">
    <reaction evidence="1 5">
        <text>S-ubiquitinyl-[E2 ubiquitin-conjugating enzyme]-L-cysteine + [acceptor protein]-L-lysine = [E2 ubiquitin-conjugating enzyme]-L-cysteine + N(6)-ubiquitinyl-[acceptor protein]-L-lysine.</text>
        <dbReference type="EC" id="2.3.2.27"/>
    </reaction>
</comment>
<evidence type="ECO:0000313" key="8">
    <source>
        <dbReference type="Proteomes" id="UP001054889"/>
    </source>
</evidence>